<organism evidence="1 2">
    <name type="scientific">Nocardioides agariphilus</name>
    <dbReference type="NCBI Taxonomy" id="433664"/>
    <lineage>
        <taxon>Bacteria</taxon>
        <taxon>Bacillati</taxon>
        <taxon>Actinomycetota</taxon>
        <taxon>Actinomycetes</taxon>
        <taxon>Propionibacteriales</taxon>
        <taxon>Nocardioidaceae</taxon>
        <taxon>Nocardioides</taxon>
    </lineage>
</organism>
<dbReference type="Proteomes" id="UP000660668">
    <property type="component" value="Unassembled WGS sequence"/>
</dbReference>
<evidence type="ECO:0000313" key="1">
    <source>
        <dbReference type="EMBL" id="MBF4768809.1"/>
    </source>
</evidence>
<dbReference type="InterPro" id="IPR011335">
    <property type="entry name" value="Restrct_endonuc-II-like"/>
</dbReference>
<evidence type="ECO:0000313" key="2">
    <source>
        <dbReference type="Proteomes" id="UP000660668"/>
    </source>
</evidence>
<keyword evidence="2" id="KW-1185">Reference proteome</keyword>
<dbReference type="RefSeq" id="WP_194696962.1">
    <property type="nucleotide sequence ID" value="NZ_JADKPO010000017.1"/>
</dbReference>
<sequence length="296" mass="32017">MLVAAVLAELGGLATRAVLIEATSRREVDGALRRGEVVALSRGRYALPRVRTAAATAHALRGVLSHTSAALHHGWEVKLVPDRPHVTVPRNRRVSSRDRAVADIHYAVIAPEDISDGVATGVELTLLQCLRTLPDDEALAVADSALRHGVPPATLRRVAMSVRGAGSEKVRRIAAMARGEAANPFESCLRLIASTVPGLCVRPQVRLAGTSMRPDLVDVDLALVLEADSFGWHGDRVALRRDAQRYNAMVVNGWLVLRFAWEDVMFAPDYVRGVLMRIVGLVAKRAEPCCSHECSA</sequence>
<reference evidence="1" key="1">
    <citation type="submission" date="2020-11" db="EMBL/GenBank/DDBJ databases">
        <title>Nocardioides cynanchi sp. nov., isolated from soil of rhizosphere of Cynanchum wilfordii.</title>
        <authorList>
            <person name="Lee J.-S."/>
            <person name="Suh M.K."/>
            <person name="Kim J.-S."/>
        </authorList>
    </citation>
    <scope>NUCLEOTIDE SEQUENCE</scope>
    <source>
        <strain evidence="1">KCTC 19276</strain>
    </source>
</reference>
<gene>
    <name evidence="1" type="ORF">ISU10_13660</name>
</gene>
<dbReference type="SUPFAM" id="SSF52980">
    <property type="entry name" value="Restriction endonuclease-like"/>
    <property type="match status" value="1"/>
</dbReference>
<proteinExistence type="predicted"/>
<name>A0A930YN48_9ACTN</name>
<comment type="caution">
    <text evidence="1">The sequence shown here is derived from an EMBL/GenBank/DDBJ whole genome shotgun (WGS) entry which is preliminary data.</text>
</comment>
<accession>A0A930YN48</accession>
<dbReference type="AlphaFoldDB" id="A0A930YN48"/>
<dbReference type="EMBL" id="JADKPO010000017">
    <property type="protein sequence ID" value="MBF4768809.1"/>
    <property type="molecule type" value="Genomic_DNA"/>
</dbReference>
<evidence type="ECO:0008006" key="3">
    <source>
        <dbReference type="Google" id="ProtNLM"/>
    </source>
</evidence>
<protein>
    <recommendedName>
        <fullName evidence="3">DUF559 domain-containing protein</fullName>
    </recommendedName>
</protein>